<evidence type="ECO:0000256" key="1">
    <source>
        <dbReference type="SAM" id="MobiDB-lite"/>
    </source>
</evidence>
<protein>
    <submittedName>
        <fullName evidence="3">11299_t:CDS:1</fullName>
    </submittedName>
</protein>
<dbReference type="PANTHER" id="PTHR35393">
    <property type="entry name" value="CHROMOSOME 1, WHOLE GENOME SHOTGUN SEQUENCE"/>
    <property type="match status" value="1"/>
</dbReference>
<dbReference type="Pfam" id="PF24840">
    <property type="entry name" value="NTF2_SigF"/>
    <property type="match status" value="1"/>
</dbReference>
<feature type="non-terminal residue" evidence="3">
    <location>
        <position position="272"/>
    </location>
</feature>
<evidence type="ECO:0000313" key="4">
    <source>
        <dbReference type="Proteomes" id="UP000789508"/>
    </source>
</evidence>
<name>A0A9N9H2R7_9GLOM</name>
<accession>A0A9N9H2R7</accession>
<organism evidence="3 4">
    <name type="scientific">Ambispora leptoticha</name>
    <dbReference type="NCBI Taxonomy" id="144679"/>
    <lineage>
        <taxon>Eukaryota</taxon>
        <taxon>Fungi</taxon>
        <taxon>Fungi incertae sedis</taxon>
        <taxon>Mucoromycota</taxon>
        <taxon>Glomeromycotina</taxon>
        <taxon>Glomeromycetes</taxon>
        <taxon>Archaeosporales</taxon>
        <taxon>Ambisporaceae</taxon>
        <taxon>Ambispora</taxon>
    </lineage>
</organism>
<dbReference type="InterPro" id="IPR057514">
    <property type="entry name" value="NTF2_SigF"/>
</dbReference>
<proteinExistence type="predicted"/>
<dbReference type="Proteomes" id="UP000789508">
    <property type="component" value="Unassembled WGS sequence"/>
</dbReference>
<feature type="domain" description="SigF-like NTF2-like" evidence="2">
    <location>
        <begin position="11"/>
        <end position="161"/>
    </location>
</feature>
<feature type="region of interest" description="Disordered" evidence="1">
    <location>
        <begin position="250"/>
        <end position="272"/>
    </location>
</feature>
<dbReference type="AlphaFoldDB" id="A0A9N9H2R7"/>
<evidence type="ECO:0000259" key="2">
    <source>
        <dbReference type="Pfam" id="PF24840"/>
    </source>
</evidence>
<dbReference type="EMBL" id="CAJVPS010009666">
    <property type="protein sequence ID" value="CAG8652404.1"/>
    <property type="molecule type" value="Genomic_DNA"/>
</dbReference>
<dbReference type="OrthoDB" id="5580651at2759"/>
<keyword evidence="4" id="KW-1185">Reference proteome</keyword>
<evidence type="ECO:0000313" key="3">
    <source>
        <dbReference type="EMBL" id="CAG8652404.1"/>
    </source>
</evidence>
<sequence>MDSKKTVDEILPDIIHDLLSYDELKHKKVLDQYFVENAKLTHPLLTIEGTYNIRKVFRVWTSLNAEEPTIGETYVIDGQTAVVHTIQHFRPRIMSFIHLQVPAITTLKFRKTEDDRIIEIYHQEDTWTLEGLIQSVPIVHWWYENIVRVVMGKLFSGVGSFIYTANKASSRLNSNVGEIRVMSSEVIAPYQQRAQKIISPYSEQATKFVEPYSATARDIINKGSNKVHDLTVKTKAIIENAQEEVISKISQVRGSSSPPHHTPSSPTTLTYP</sequence>
<comment type="caution">
    <text evidence="3">The sequence shown here is derived from an EMBL/GenBank/DDBJ whole genome shotgun (WGS) entry which is preliminary data.</text>
</comment>
<gene>
    <name evidence="3" type="ORF">ALEPTO_LOCUS10061</name>
</gene>
<dbReference type="PANTHER" id="PTHR35393:SF1">
    <property type="entry name" value="SNOAL-LIKE DOMAIN-CONTAINING PROTEIN"/>
    <property type="match status" value="1"/>
</dbReference>
<feature type="compositionally biased region" description="Low complexity" evidence="1">
    <location>
        <begin position="255"/>
        <end position="272"/>
    </location>
</feature>
<reference evidence="3" key="1">
    <citation type="submission" date="2021-06" db="EMBL/GenBank/DDBJ databases">
        <authorList>
            <person name="Kallberg Y."/>
            <person name="Tangrot J."/>
            <person name="Rosling A."/>
        </authorList>
    </citation>
    <scope>NUCLEOTIDE SEQUENCE</scope>
    <source>
        <strain evidence="3">FL130A</strain>
    </source>
</reference>